<evidence type="ECO:0000313" key="7">
    <source>
        <dbReference type="Proteomes" id="UP001139336"/>
    </source>
</evidence>
<evidence type="ECO:0000256" key="5">
    <source>
        <dbReference type="PIRSR" id="PIRSR005700-1"/>
    </source>
</evidence>
<feature type="active site" evidence="5">
    <location>
        <position position="368"/>
    </location>
</feature>
<comment type="similarity">
    <text evidence="4">Belongs to the peptidase C1 family.</text>
</comment>
<keyword evidence="7" id="KW-1185">Reference proteome</keyword>
<comment type="caution">
    <text evidence="6">The sequence shown here is derived from an EMBL/GenBank/DDBJ whole genome shotgun (WGS) entry which is preliminary data.</text>
</comment>
<evidence type="ECO:0000313" key="6">
    <source>
        <dbReference type="EMBL" id="MCF4005686.1"/>
    </source>
</evidence>
<dbReference type="RefSeq" id="WP_236117494.1">
    <property type="nucleotide sequence ID" value="NZ_JAKGSI010000001.1"/>
</dbReference>
<gene>
    <name evidence="6" type="ORF">L1O03_00620</name>
</gene>
<sequence length="430" mass="49315">MTAFSLTRTDIEEWSRGLDEPQVQVIANAVAGNDVDAVALSRPHVVSLYDVTETRLDSLPVTDQKRSGRCWMFAALNVLRHRIAEERKLEDFEFSEAYLQFYDLLGKAEVFWDRIQEHRDDLDSREAHLLLQEPVSDGGEWNFVVALVEKYGLVPKYAMPETWSSSKTAAMVRDINTVLRRGFLRGRAKEEVLQDVRRILSIHLGEPPERFTWQYRDKDKNFHREGEFTPTEFAAHILPVDLGEYVVLGHDPRPDRAWGERYAIDGQCDLPGTEFFTYLNVSIEELSEIAQASLRKEEPVWFACDVMRQFSPGDAVWDAELRPLDTLYGVDSATTKAEQMMTQESRLTHAMVFTGYDDAPGPRWRVENSWGTEHHGAVKEIGDKGYGTMSQNWFEDNVFAIAVRRSFLPEQLRERADAPAHVVPLWDAMA</sequence>
<name>A0A9X1QN47_9CORY</name>
<dbReference type="AlphaFoldDB" id="A0A9X1QN47"/>
<dbReference type="GO" id="GO:0005737">
    <property type="term" value="C:cytoplasm"/>
    <property type="evidence" value="ECO:0007669"/>
    <property type="project" value="TreeGrafter"/>
</dbReference>
<dbReference type="InterPro" id="IPR004134">
    <property type="entry name" value="Peptidase_C1B"/>
</dbReference>
<organism evidence="6 7">
    <name type="scientific">Corynebacterium uropygiale</name>
    <dbReference type="NCBI Taxonomy" id="1775911"/>
    <lineage>
        <taxon>Bacteria</taxon>
        <taxon>Bacillati</taxon>
        <taxon>Actinomycetota</taxon>
        <taxon>Actinomycetes</taxon>
        <taxon>Mycobacteriales</taxon>
        <taxon>Corynebacteriaceae</taxon>
        <taxon>Corynebacterium</taxon>
    </lineage>
</organism>
<keyword evidence="1 4" id="KW-0645">Protease</keyword>
<proteinExistence type="inferred from homology"/>
<keyword evidence="2 4" id="KW-0378">Hydrolase</keyword>
<evidence type="ECO:0000256" key="1">
    <source>
        <dbReference type="ARBA" id="ARBA00022670"/>
    </source>
</evidence>
<keyword evidence="3 4" id="KW-0788">Thiol protease</keyword>
<dbReference type="Gene3D" id="3.90.70.10">
    <property type="entry name" value="Cysteine proteinases"/>
    <property type="match status" value="1"/>
</dbReference>
<protein>
    <recommendedName>
        <fullName evidence="4">Aminopeptidase</fullName>
    </recommendedName>
</protein>
<dbReference type="GO" id="GO:0009636">
    <property type="term" value="P:response to toxic substance"/>
    <property type="evidence" value="ECO:0007669"/>
    <property type="project" value="TreeGrafter"/>
</dbReference>
<dbReference type="GO" id="GO:0043418">
    <property type="term" value="P:homocysteine catabolic process"/>
    <property type="evidence" value="ECO:0007669"/>
    <property type="project" value="TreeGrafter"/>
</dbReference>
<dbReference type="PROSITE" id="PS00139">
    <property type="entry name" value="THIOL_PROTEASE_CYS"/>
    <property type="match status" value="1"/>
</dbReference>
<dbReference type="SUPFAM" id="SSF54001">
    <property type="entry name" value="Cysteine proteinases"/>
    <property type="match status" value="1"/>
</dbReference>
<dbReference type="EMBL" id="JAKGSI010000001">
    <property type="protein sequence ID" value="MCF4005686.1"/>
    <property type="molecule type" value="Genomic_DNA"/>
</dbReference>
<dbReference type="InterPro" id="IPR038765">
    <property type="entry name" value="Papain-like_cys_pep_sf"/>
</dbReference>
<dbReference type="PANTHER" id="PTHR10363">
    <property type="entry name" value="BLEOMYCIN HYDROLASE"/>
    <property type="match status" value="1"/>
</dbReference>
<dbReference type="PIRSF" id="PIRSF005700">
    <property type="entry name" value="PepC"/>
    <property type="match status" value="1"/>
</dbReference>
<keyword evidence="4 6" id="KW-0031">Aminopeptidase</keyword>
<dbReference type="GO" id="GO:0006508">
    <property type="term" value="P:proteolysis"/>
    <property type="evidence" value="ECO:0007669"/>
    <property type="project" value="UniProtKB-KW"/>
</dbReference>
<dbReference type="Pfam" id="PF03051">
    <property type="entry name" value="Peptidase_C1_2"/>
    <property type="match status" value="1"/>
</dbReference>
<dbReference type="InterPro" id="IPR000169">
    <property type="entry name" value="Pept_cys_AS"/>
</dbReference>
<feature type="active site" evidence="5">
    <location>
        <position position="70"/>
    </location>
</feature>
<evidence type="ECO:0000256" key="2">
    <source>
        <dbReference type="ARBA" id="ARBA00022801"/>
    </source>
</evidence>
<evidence type="ECO:0000256" key="4">
    <source>
        <dbReference type="PIRNR" id="PIRNR005700"/>
    </source>
</evidence>
<dbReference type="GO" id="GO:0070005">
    <property type="term" value="F:cysteine-type aminopeptidase activity"/>
    <property type="evidence" value="ECO:0007669"/>
    <property type="project" value="InterPro"/>
</dbReference>
<feature type="active site" evidence="5">
    <location>
        <position position="349"/>
    </location>
</feature>
<evidence type="ECO:0000256" key="3">
    <source>
        <dbReference type="ARBA" id="ARBA00022807"/>
    </source>
</evidence>
<reference evidence="6" key="1">
    <citation type="submission" date="2022-01" db="EMBL/GenBank/DDBJ databases">
        <title>Corynebacterium sp. nov isolated from isolated from the feces of the greater white-fronted geese (Anser albifrons) at Poyang Lake, PR China.</title>
        <authorList>
            <person name="Liu Q."/>
        </authorList>
    </citation>
    <scope>NUCLEOTIDE SEQUENCE</scope>
    <source>
        <strain evidence="6">JCM 32435</strain>
    </source>
</reference>
<dbReference type="Proteomes" id="UP001139336">
    <property type="component" value="Unassembled WGS sequence"/>
</dbReference>
<dbReference type="PANTHER" id="PTHR10363:SF2">
    <property type="entry name" value="BLEOMYCIN HYDROLASE"/>
    <property type="match status" value="1"/>
</dbReference>
<accession>A0A9X1QN47</accession>